<comment type="cofactor">
    <cofactor evidence="1">
        <name>FAD</name>
        <dbReference type="ChEBI" id="CHEBI:57692"/>
    </cofactor>
</comment>
<feature type="non-terminal residue" evidence="10">
    <location>
        <position position="1"/>
    </location>
</feature>
<dbReference type="InterPro" id="IPR036922">
    <property type="entry name" value="Rieske_2Fe-2S_sf"/>
</dbReference>
<evidence type="ECO:0000256" key="2">
    <source>
        <dbReference type="ARBA" id="ARBA00022630"/>
    </source>
</evidence>
<dbReference type="PROSITE" id="PS51296">
    <property type="entry name" value="RIESKE"/>
    <property type="match status" value="1"/>
</dbReference>
<dbReference type="Gene3D" id="3.50.50.60">
    <property type="entry name" value="FAD/NAD(P)-binding domain"/>
    <property type="match status" value="2"/>
</dbReference>
<keyword evidence="2" id="KW-0285">Flavoprotein</keyword>
<evidence type="ECO:0000256" key="3">
    <source>
        <dbReference type="ARBA" id="ARBA00022714"/>
    </source>
</evidence>
<keyword evidence="6" id="KW-0560">Oxidoreductase</keyword>
<keyword evidence="5" id="KW-0274">FAD</keyword>
<dbReference type="PRINTS" id="PR00368">
    <property type="entry name" value="FADPNR"/>
</dbReference>
<dbReference type="SUPFAM" id="SSF51905">
    <property type="entry name" value="FAD/NAD(P)-binding domain"/>
    <property type="match status" value="1"/>
</dbReference>
<name>A0A1Y3AM03_EURMA</name>
<reference evidence="10 11" key="1">
    <citation type="submission" date="2017-03" db="EMBL/GenBank/DDBJ databases">
        <title>Genome Survey of Euroglyphus maynei.</title>
        <authorList>
            <person name="Arlian L.G."/>
            <person name="Morgan M.S."/>
            <person name="Rider S.D."/>
        </authorList>
    </citation>
    <scope>NUCLEOTIDE SEQUENCE [LARGE SCALE GENOMIC DNA]</scope>
    <source>
        <strain evidence="10">Arlian Lab</strain>
        <tissue evidence="10">Whole body</tissue>
    </source>
</reference>
<sequence length="226" mass="26006">VIYGDYAICPWHGACFNINTGDIEEFPGCNNIPTFEIEIRDDEVFLRAKKEQFIISIPKIPKQQELTNEKTIVIIGSGPAGFQCMETLRFDTGFDGRIIIVSDEDAIPYDRTKLSKNLACKLENIVLRNEDYYQQAQIELKLQTKCLRIDTDKQLAHLNDDTAINYDKIFIATGSRPRKYQSPVFENNKNIENIFYLRTYHDANNIHNQIEDKNVVLIGSSFIGKF</sequence>
<comment type="caution">
    <text evidence="10">The sequence shown here is derived from an EMBL/GenBank/DDBJ whole genome shotgun (WGS) entry which is preliminary data.</text>
</comment>
<dbReference type="GO" id="GO:0005737">
    <property type="term" value="C:cytoplasm"/>
    <property type="evidence" value="ECO:0007669"/>
    <property type="project" value="TreeGrafter"/>
</dbReference>
<gene>
    <name evidence="10" type="ORF">BLA29_009433</name>
</gene>
<dbReference type="InterPro" id="IPR023753">
    <property type="entry name" value="FAD/NAD-binding_dom"/>
</dbReference>
<evidence type="ECO:0000256" key="4">
    <source>
        <dbReference type="ARBA" id="ARBA00022723"/>
    </source>
</evidence>
<keyword evidence="7" id="KW-0408">Iron</keyword>
<dbReference type="InterPro" id="IPR036188">
    <property type="entry name" value="FAD/NAD-bd_sf"/>
</dbReference>
<dbReference type="AlphaFoldDB" id="A0A1Y3AM03"/>
<accession>A0A1Y3AM03</accession>
<keyword evidence="4" id="KW-0479">Metal-binding</keyword>
<dbReference type="EMBL" id="MUJZ01070342">
    <property type="protein sequence ID" value="OTF69469.1"/>
    <property type="molecule type" value="Genomic_DNA"/>
</dbReference>
<dbReference type="SUPFAM" id="SSF50022">
    <property type="entry name" value="ISP domain"/>
    <property type="match status" value="1"/>
</dbReference>
<evidence type="ECO:0000256" key="6">
    <source>
        <dbReference type="ARBA" id="ARBA00023002"/>
    </source>
</evidence>
<dbReference type="PANTHER" id="PTHR43557">
    <property type="entry name" value="APOPTOSIS-INDUCING FACTOR 1"/>
    <property type="match status" value="1"/>
</dbReference>
<dbReference type="OrthoDB" id="432169at2759"/>
<protein>
    <submittedName>
        <fullName evidence="10">Pyridine nucleotide-disulfide oxidoreductase-like protein</fullName>
    </submittedName>
</protein>
<keyword evidence="3" id="KW-0001">2Fe-2S</keyword>
<evidence type="ECO:0000313" key="10">
    <source>
        <dbReference type="EMBL" id="OTF69469.1"/>
    </source>
</evidence>
<evidence type="ECO:0000259" key="9">
    <source>
        <dbReference type="PROSITE" id="PS51296"/>
    </source>
</evidence>
<dbReference type="InterPro" id="IPR017941">
    <property type="entry name" value="Rieske_2Fe-2S"/>
</dbReference>
<dbReference type="Proteomes" id="UP000194236">
    <property type="component" value="Unassembled WGS sequence"/>
</dbReference>
<dbReference type="GO" id="GO:0046872">
    <property type="term" value="F:metal ion binding"/>
    <property type="evidence" value="ECO:0007669"/>
    <property type="project" value="UniProtKB-KW"/>
</dbReference>
<dbReference type="GO" id="GO:0051537">
    <property type="term" value="F:2 iron, 2 sulfur cluster binding"/>
    <property type="evidence" value="ECO:0007669"/>
    <property type="project" value="UniProtKB-KW"/>
</dbReference>
<dbReference type="InterPro" id="IPR050446">
    <property type="entry name" value="FAD-oxidoreductase/Apoptosis"/>
</dbReference>
<evidence type="ECO:0000256" key="1">
    <source>
        <dbReference type="ARBA" id="ARBA00001974"/>
    </source>
</evidence>
<dbReference type="Pfam" id="PF00355">
    <property type="entry name" value="Rieske"/>
    <property type="match status" value="1"/>
</dbReference>
<evidence type="ECO:0000256" key="8">
    <source>
        <dbReference type="ARBA" id="ARBA00023014"/>
    </source>
</evidence>
<keyword evidence="11" id="KW-1185">Reference proteome</keyword>
<proteinExistence type="predicted"/>
<dbReference type="GO" id="GO:0016651">
    <property type="term" value="F:oxidoreductase activity, acting on NAD(P)H"/>
    <property type="evidence" value="ECO:0007669"/>
    <property type="project" value="TreeGrafter"/>
</dbReference>
<keyword evidence="8" id="KW-0411">Iron-sulfur</keyword>
<evidence type="ECO:0000256" key="7">
    <source>
        <dbReference type="ARBA" id="ARBA00023004"/>
    </source>
</evidence>
<dbReference type="Gene3D" id="2.102.10.10">
    <property type="entry name" value="Rieske [2Fe-2S] iron-sulphur domain"/>
    <property type="match status" value="1"/>
</dbReference>
<evidence type="ECO:0000313" key="11">
    <source>
        <dbReference type="Proteomes" id="UP000194236"/>
    </source>
</evidence>
<evidence type="ECO:0000256" key="5">
    <source>
        <dbReference type="ARBA" id="ARBA00022827"/>
    </source>
</evidence>
<organism evidence="10 11">
    <name type="scientific">Euroglyphus maynei</name>
    <name type="common">Mayne's house dust mite</name>
    <dbReference type="NCBI Taxonomy" id="6958"/>
    <lineage>
        <taxon>Eukaryota</taxon>
        <taxon>Metazoa</taxon>
        <taxon>Ecdysozoa</taxon>
        <taxon>Arthropoda</taxon>
        <taxon>Chelicerata</taxon>
        <taxon>Arachnida</taxon>
        <taxon>Acari</taxon>
        <taxon>Acariformes</taxon>
        <taxon>Sarcoptiformes</taxon>
        <taxon>Astigmata</taxon>
        <taxon>Psoroptidia</taxon>
        <taxon>Analgoidea</taxon>
        <taxon>Pyroglyphidae</taxon>
        <taxon>Pyroglyphinae</taxon>
        <taxon>Euroglyphus</taxon>
    </lineage>
</organism>
<dbReference type="Pfam" id="PF07992">
    <property type="entry name" value="Pyr_redox_2"/>
    <property type="match status" value="1"/>
</dbReference>
<feature type="domain" description="Rieske" evidence="9">
    <location>
        <begin position="1"/>
        <end position="46"/>
    </location>
</feature>
<dbReference type="PANTHER" id="PTHR43557:SF2">
    <property type="entry name" value="RIESKE DOMAIN-CONTAINING PROTEIN-RELATED"/>
    <property type="match status" value="1"/>
</dbReference>